<feature type="region of interest" description="Disordered" evidence="5">
    <location>
        <begin position="112"/>
        <end position="137"/>
    </location>
</feature>
<evidence type="ECO:0000256" key="5">
    <source>
        <dbReference type="SAM" id="MobiDB-lite"/>
    </source>
</evidence>
<feature type="domain" description="LIM zinc-binding" evidence="6">
    <location>
        <begin position="903"/>
        <end position="963"/>
    </location>
</feature>
<keyword evidence="1 4" id="KW-0479">Metal-binding</keyword>
<feature type="compositionally biased region" description="Polar residues" evidence="5">
    <location>
        <begin position="126"/>
        <end position="137"/>
    </location>
</feature>
<protein>
    <submittedName>
        <fullName evidence="8 9">Uncharacterized protein LOC106478060 isoform X1</fullName>
    </submittedName>
</protein>
<feature type="compositionally biased region" description="Low complexity" evidence="5">
    <location>
        <begin position="211"/>
        <end position="223"/>
    </location>
</feature>
<dbReference type="RefSeq" id="XP_022237277.1">
    <property type="nucleotide sequence ID" value="XM_022381569.1"/>
</dbReference>
<dbReference type="SMART" id="SM00132">
    <property type="entry name" value="LIM"/>
    <property type="match status" value="2"/>
</dbReference>
<dbReference type="GeneID" id="106478060"/>
<dbReference type="RefSeq" id="XP_013794024.1">
    <property type="nucleotide sequence ID" value="XM_013938570.2"/>
</dbReference>
<feature type="compositionally biased region" description="Low complexity" evidence="5">
    <location>
        <begin position="159"/>
        <end position="169"/>
    </location>
</feature>
<dbReference type="Pfam" id="PF00412">
    <property type="entry name" value="LIM"/>
    <property type="match status" value="2"/>
</dbReference>
<evidence type="ECO:0000259" key="6">
    <source>
        <dbReference type="PROSITE" id="PS50023"/>
    </source>
</evidence>
<dbReference type="Gene3D" id="2.10.110.10">
    <property type="entry name" value="Cysteine Rich Protein"/>
    <property type="match status" value="2"/>
</dbReference>
<evidence type="ECO:0000313" key="9">
    <source>
        <dbReference type="RefSeq" id="XP_022237277.1"/>
    </source>
</evidence>
<evidence type="ECO:0000256" key="3">
    <source>
        <dbReference type="ARBA" id="ARBA00023038"/>
    </source>
</evidence>
<feature type="compositionally biased region" description="Basic and acidic residues" evidence="5">
    <location>
        <begin position="174"/>
        <end position="184"/>
    </location>
</feature>
<feature type="domain" description="LIM zinc-binding" evidence="6">
    <location>
        <begin position="410"/>
        <end position="470"/>
    </location>
</feature>
<feature type="region of interest" description="Disordered" evidence="5">
    <location>
        <begin position="159"/>
        <end position="225"/>
    </location>
</feature>
<reference evidence="8 9" key="1">
    <citation type="submission" date="2025-05" db="UniProtKB">
        <authorList>
            <consortium name="RefSeq"/>
        </authorList>
    </citation>
    <scope>IDENTIFICATION</scope>
    <source>
        <tissue evidence="8 9">Muscle</tissue>
    </source>
</reference>
<dbReference type="PROSITE" id="PS50023">
    <property type="entry name" value="LIM_DOMAIN_2"/>
    <property type="match status" value="2"/>
</dbReference>
<evidence type="ECO:0000313" key="8">
    <source>
        <dbReference type="RefSeq" id="XP_013794024.1"/>
    </source>
</evidence>
<sequence>MSTMNPQEDVGDGVTQAPPVLKSPGADNAAGMALDFDPLSFEFKETTSNSTVTKVEYSQTVETSSNLVNLDMFDPLAPVSQEPGDNFLPEEELRKEKTYSAEEGLNFQQGFDADLENSIPPDSLDNFESCQESENVPPQIMSSATKQITVFTDADGSVTTRVTTTSSTSEIEEDKQYVENKQETNDTLQADPRPLEAYSDRDTNLAHKAHSSSSISSESSVEIGETDTEVQYSGDMVGERVEMEDLQVLGVEGESTGQKEDFKEADQVTQEENIISVAKLKTTYTSGAEEGAIQPGTKEKVETGVNLKSLKSTYVQHVQEGKVSPTRDAITTGVNVKSLSTSFSSQQGDDTSRDSEVIDTGISVSQLKSNLTDQQEDSVEKEPLEEVKPSVDRAKVTQTFNQSQQEEQEVLCKVCGKHVYLMDKIMAVKSAFHKSCFRCKECGKSLNVDTYSSHGGEIYCKPHHKQLFQPKVNIEDTSGDVGETEERTVEDLDNIRSRFESPQQEEFRPISMDHTASVKRTESIQARMAKYQSAVGKSCHDGDKSTSSEDEDDTAARVKNVEIKETIGAGRSEIMRAAYERACKEASSGSPTRGETVTLGGEVKAVNIKEKFEKGALDLEKNEKMERARREKEEDLSIVNETRDSVAEARTLFKQFDTVNTTTTFPLPGRPSLGETKRSRELTIGGNTTYTIGEVVKCSEPGAKEQVELEPAELQERFKYFENYKESKPQAKYVPDDDEVPRDPKVIRASDVQEEVMVTDTAKRMLDKFKQLENQGAGLSAQSVAKPVRKITPPRETLQMVEKHEPSPEPDHDPDVIRCTYKVEDDMTWKADQAKSLKAKFEHWDTEVERESKVTDDEGLPESDTTKNLRAKFEAIRAESTKIVDKPQPRGKKFAELGLRSGEDCDLCGKKLYPMERMEASSFKFHKNCFRCSHCNSMLRLDNYTINSRKFYCTPHFKQFFKSKGSYEDGFIDNNKKETNENGDASDYTDGDTPDMQQVTVNQEVAV</sequence>
<evidence type="ECO:0000256" key="1">
    <source>
        <dbReference type="ARBA" id="ARBA00022723"/>
    </source>
</evidence>
<evidence type="ECO:0000313" key="10">
    <source>
        <dbReference type="RefSeq" id="XP_022237278.1"/>
    </source>
</evidence>
<feature type="region of interest" description="Disordered" evidence="5">
    <location>
        <begin position="533"/>
        <end position="555"/>
    </location>
</feature>
<feature type="compositionally biased region" description="Basic and acidic residues" evidence="5">
    <location>
        <begin position="538"/>
        <end position="547"/>
    </location>
</feature>
<dbReference type="InterPro" id="IPR001781">
    <property type="entry name" value="Znf_LIM"/>
</dbReference>
<feature type="region of interest" description="Disordered" evidence="5">
    <location>
        <begin position="1"/>
        <end position="32"/>
    </location>
</feature>
<dbReference type="CDD" id="cd09358">
    <property type="entry name" value="LIM_Mical_like"/>
    <property type="match status" value="2"/>
</dbReference>
<dbReference type="PROSITE" id="PS00478">
    <property type="entry name" value="LIM_DOMAIN_1"/>
    <property type="match status" value="2"/>
</dbReference>
<name>A0ABM1C4K6_LIMPO</name>
<evidence type="ECO:0000256" key="4">
    <source>
        <dbReference type="PROSITE-ProRule" id="PRU00125"/>
    </source>
</evidence>
<dbReference type="RefSeq" id="XP_022237278.1">
    <property type="nucleotide sequence ID" value="XM_022381570.1"/>
</dbReference>
<evidence type="ECO:0000256" key="2">
    <source>
        <dbReference type="ARBA" id="ARBA00022833"/>
    </source>
</evidence>
<dbReference type="PANTHER" id="PTHR24206">
    <property type="entry name" value="OS06G0237300 PROTEIN"/>
    <property type="match status" value="1"/>
</dbReference>
<dbReference type="SUPFAM" id="SSF57716">
    <property type="entry name" value="Glucocorticoid receptor-like (DNA-binding domain)"/>
    <property type="match status" value="4"/>
</dbReference>
<gene>
    <name evidence="8 9 10" type="primary">LOC106478060</name>
</gene>
<organism evidence="7 8">
    <name type="scientific">Limulus polyphemus</name>
    <name type="common">Atlantic horseshoe crab</name>
    <dbReference type="NCBI Taxonomy" id="6850"/>
    <lineage>
        <taxon>Eukaryota</taxon>
        <taxon>Metazoa</taxon>
        <taxon>Ecdysozoa</taxon>
        <taxon>Arthropoda</taxon>
        <taxon>Chelicerata</taxon>
        <taxon>Merostomata</taxon>
        <taxon>Xiphosura</taxon>
        <taxon>Limulidae</taxon>
        <taxon>Limulus</taxon>
    </lineage>
</organism>
<keyword evidence="2 4" id="KW-0862">Zinc</keyword>
<accession>A0ABM1C4K6</accession>
<dbReference type="Proteomes" id="UP000694941">
    <property type="component" value="Unplaced"/>
</dbReference>
<proteinExistence type="predicted"/>
<evidence type="ECO:0000313" key="7">
    <source>
        <dbReference type="Proteomes" id="UP000694941"/>
    </source>
</evidence>
<keyword evidence="3 4" id="KW-0440">LIM domain</keyword>
<keyword evidence="7" id="KW-1185">Reference proteome</keyword>
<feature type="region of interest" description="Disordered" evidence="5">
    <location>
        <begin position="972"/>
        <end position="996"/>
    </location>
</feature>